<dbReference type="OrthoDB" id="6272730at2"/>
<dbReference type="Proteomes" id="UP000007842">
    <property type="component" value="Chromosome"/>
</dbReference>
<dbReference type="HOGENOM" id="CLU_048737_0_0_11"/>
<dbReference type="KEGG" id="sct:SCAT_1694"/>
<proteinExistence type="predicted"/>
<dbReference type="EMBL" id="CP003219">
    <property type="protein sequence ID" value="AEW94063.1"/>
    <property type="molecule type" value="Genomic_DNA"/>
</dbReference>
<evidence type="ECO:0000256" key="1">
    <source>
        <dbReference type="SAM" id="MobiDB-lite"/>
    </source>
</evidence>
<dbReference type="AlphaFoldDB" id="F8JYU4"/>
<evidence type="ECO:0000313" key="3">
    <source>
        <dbReference type="Proteomes" id="UP000007842"/>
    </source>
</evidence>
<feature type="compositionally biased region" description="Basic residues" evidence="1">
    <location>
        <begin position="464"/>
        <end position="473"/>
    </location>
</feature>
<dbReference type="KEGG" id="scy:SCATT_16920"/>
<reference evidence="3" key="1">
    <citation type="submission" date="2011-12" db="EMBL/GenBank/DDBJ databases">
        <title>Complete genome sequence of Streptomyces cattleya strain DSM 46488.</title>
        <authorList>
            <person name="Ou H.-Y."/>
            <person name="Li P."/>
            <person name="Zhao C."/>
            <person name="O'Hagan D."/>
            <person name="Deng Z."/>
        </authorList>
    </citation>
    <scope>NUCLEOTIDE SEQUENCE [LARGE SCALE GENOMIC DNA]</scope>
    <source>
        <strain evidence="3">ATCC 35852 / DSM 46488 / JCM 4925 / NBRC 14057 / NRRL 8057</strain>
    </source>
</reference>
<feature type="region of interest" description="Disordered" evidence="1">
    <location>
        <begin position="403"/>
        <end position="507"/>
    </location>
</feature>
<accession>G8WP30</accession>
<evidence type="ECO:0000313" key="2">
    <source>
        <dbReference type="EMBL" id="AEW94063.1"/>
    </source>
</evidence>
<sequence length="507" mass="55170">MSTDATSPFAAMKYGPMGEAVERAMPTSEADPIGVWAAALSLYSSAISRTVRLENGRPVVVWTVLAGRSAIGRKGYALGTAKSMLRPVIGGYLDVRLEDGIASGASLVQMLYRLELETSGSRGGPDGRACIVEEEWASVLRMQKRDTKFSTLFRSAWDGKTISNRTKKELQIVPRPLLGFHAHITPGEWAAYVSKSDALGGSYNRLLPVLVERSKMLPHNNRWKFGDAKPLANAFQWATATERVMVFDTPAGKRYDVIRAEIEDRMVELPELLASYMERAAEQVHRIAAVLAATEKRTKIPRKAVDAAWAFVQYSMASVEKLVKEAAESGSRPLKTIEDLIRDALARYGGEATSTLLLRALGTRANAAAVKEAVEGMEDVEVYKAQTVGRGAKPIMYRLVEPAAGDQTEESPTEPETVVPSAAEKPERKATRPTLRVVRPARTLDPVHQDEPQQPVKAKPVKPLPKKTKKKAKPTGPKKAVTKKAVAKPKPAPAPAPADVNPIAALL</sequence>
<dbReference type="Pfam" id="PF13148">
    <property type="entry name" value="DUF3987"/>
    <property type="match status" value="1"/>
</dbReference>
<dbReference type="InterPro" id="IPR025048">
    <property type="entry name" value="DUF3987"/>
</dbReference>
<dbReference type="PATRIC" id="fig|1003195.11.peg.3254"/>
<protein>
    <recommendedName>
        <fullName evidence="4">DUF3987 domain-containing protein</fullName>
    </recommendedName>
</protein>
<dbReference type="RefSeq" id="WP_014142452.1">
    <property type="nucleotide sequence ID" value="NC_016111.1"/>
</dbReference>
<accession>F8JYU4</accession>
<dbReference type="eggNOG" id="COG4643">
    <property type="taxonomic scope" value="Bacteria"/>
</dbReference>
<name>F8JYU4_STREN</name>
<evidence type="ECO:0008006" key="4">
    <source>
        <dbReference type="Google" id="ProtNLM"/>
    </source>
</evidence>
<dbReference type="STRING" id="1003195.SCATT_16920"/>
<organism evidence="2 3">
    <name type="scientific">Streptantibioticus cattleyicolor (strain ATCC 35852 / DSM 46488 / JCM 4925 / NBRC 14057 / NRRL 8057)</name>
    <name type="common">Streptomyces cattleya</name>
    <dbReference type="NCBI Taxonomy" id="1003195"/>
    <lineage>
        <taxon>Bacteria</taxon>
        <taxon>Bacillati</taxon>
        <taxon>Actinomycetota</taxon>
        <taxon>Actinomycetes</taxon>
        <taxon>Kitasatosporales</taxon>
        <taxon>Streptomycetaceae</taxon>
        <taxon>Streptantibioticus</taxon>
    </lineage>
</organism>
<keyword evidence="3" id="KW-1185">Reference proteome</keyword>
<gene>
    <name evidence="2" type="ordered locus">SCATT_16920</name>
</gene>